<feature type="chain" id="PRO_5001801045" description="Secretion system C-terminal sorting domain-containing protein" evidence="2">
    <location>
        <begin position="18"/>
        <end position="279"/>
    </location>
</feature>
<dbReference type="STRING" id="421531.IX38_14120"/>
<evidence type="ECO:0000256" key="2">
    <source>
        <dbReference type="SAM" id="SignalP"/>
    </source>
</evidence>
<dbReference type="EMBL" id="JPRO01000012">
    <property type="protein sequence ID" value="KFF02352.1"/>
    <property type="molecule type" value="Genomic_DNA"/>
</dbReference>
<feature type="domain" description="Secretion system C-terminal sorting" evidence="3">
    <location>
        <begin position="212"/>
        <end position="276"/>
    </location>
</feature>
<dbReference type="Pfam" id="PF18962">
    <property type="entry name" value="Por_Secre_tail"/>
    <property type="match status" value="1"/>
</dbReference>
<evidence type="ECO:0000313" key="5">
    <source>
        <dbReference type="Proteomes" id="UP000028703"/>
    </source>
</evidence>
<dbReference type="NCBIfam" id="TIGR04183">
    <property type="entry name" value="Por_Secre_tail"/>
    <property type="match status" value="1"/>
</dbReference>
<evidence type="ECO:0000313" key="4">
    <source>
        <dbReference type="EMBL" id="KFF02352.1"/>
    </source>
</evidence>
<name>A0A085ZD38_9FLAO</name>
<gene>
    <name evidence="4" type="ORF">IX38_14120</name>
</gene>
<dbReference type="InterPro" id="IPR026444">
    <property type="entry name" value="Secre_tail"/>
</dbReference>
<accession>A0A085ZD38</accession>
<sequence length="279" mass="30902">MKKLLLFAILAYMHAFSQNTCDYIFSPPPINASGSLTHPNQAIHAIDFDIENNTTVNFSSAEIYVLTIGSTQQVSQGTVYLYKDQNGGPGNLIESHDVVPTSVIYLGSSGGSGLTVTSYKVVVPLPFSPVNSNIGSKVWFGYMLKTPGDQLVVYQWLLHKTDAIGLRTFVNNAWTTSFDYYDTPLTINKTCTTGLLAINNIKGDIINDQLAIYPNPTKGDVFFKYKNVKNIELYDLSGKKLNIKITDNKMDLSVLPKGVYMIHYTLNDGTVFSKKITKE</sequence>
<dbReference type="RefSeq" id="WP_034705806.1">
    <property type="nucleotide sequence ID" value="NZ_JPRO01000012.1"/>
</dbReference>
<organism evidence="4 5">
    <name type="scientific">Chryseobacterium luteum</name>
    <dbReference type="NCBI Taxonomy" id="421531"/>
    <lineage>
        <taxon>Bacteria</taxon>
        <taxon>Pseudomonadati</taxon>
        <taxon>Bacteroidota</taxon>
        <taxon>Flavobacteriia</taxon>
        <taxon>Flavobacteriales</taxon>
        <taxon>Weeksellaceae</taxon>
        <taxon>Chryseobacterium group</taxon>
        <taxon>Chryseobacterium</taxon>
    </lineage>
</organism>
<dbReference type="Proteomes" id="UP000028703">
    <property type="component" value="Unassembled WGS sequence"/>
</dbReference>
<reference evidence="4 5" key="1">
    <citation type="submission" date="2014-07" db="EMBL/GenBank/DDBJ databases">
        <title>Genome of Chryseobacterium luteum DSM 18605.</title>
        <authorList>
            <person name="Stropko S.J."/>
            <person name="Pipes S.E."/>
            <person name="Newman J.D."/>
        </authorList>
    </citation>
    <scope>NUCLEOTIDE SEQUENCE [LARGE SCALE GENOMIC DNA]</scope>
    <source>
        <strain evidence="4 5">DSM 18605</strain>
    </source>
</reference>
<protein>
    <recommendedName>
        <fullName evidence="3">Secretion system C-terminal sorting domain-containing protein</fullName>
    </recommendedName>
</protein>
<evidence type="ECO:0000259" key="3">
    <source>
        <dbReference type="Pfam" id="PF18962"/>
    </source>
</evidence>
<dbReference type="AlphaFoldDB" id="A0A085ZD38"/>
<evidence type="ECO:0000256" key="1">
    <source>
        <dbReference type="ARBA" id="ARBA00022729"/>
    </source>
</evidence>
<keyword evidence="1 2" id="KW-0732">Signal</keyword>
<keyword evidence="5" id="KW-1185">Reference proteome</keyword>
<dbReference type="OrthoDB" id="614723at2"/>
<feature type="signal peptide" evidence="2">
    <location>
        <begin position="1"/>
        <end position="17"/>
    </location>
</feature>
<comment type="caution">
    <text evidence="4">The sequence shown here is derived from an EMBL/GenBank/DDBJ whole genome shotgun (WGS) entry which is preliminary data.</text>
</comment>
<proteinExistence type="predicted"/>